<gene>
    <name evidence="1" type="ORF">C7380_10586</name>
</gene>
<evidence type="ECO:0000313" key="1">
    <source>
        <dbReference type="EMBL" id="PWJ95456.1"/>
    </source>
</evidence>
<dbReference type="Gene3D" id="1.25.10.10">
    <property type="entry name" value="Leucine-rich Repeat Variant"/>
    <property type="match status" value="1"/>
</dbReference>
<evidence type="ECO:0008006" key="3">
    <source>
        <dbReference type="Google" id="ProtNLM"/>
    </source>
</evidence>
<evidence type="ECO:0000313" key="2">
    <source>
        <dbReference type="Proteomes" id="UP000245921"/>
    </source>
</evidence>
<comment type="caution">
    <text evidence="1">The sequence shown here is derived from an EMBL/GenBank/DDBJ whole genome shotgun (WGS) entry which is preliminary data.</text>
</comment>
<name>A0AA45HIZ1_9BACT</name>
<dbReference type="InterPro" id="IPR016024">
    <property type="entry name" value="ARM-type_fold"/>
</dbReference>
<keyword evidence="2" id="KW-1185">Reference proteome</keyword>
<dbReference type="InterPro" id="IPR011989">
    <property type="entry name" value="ARM-like"/>
</dbReference>
<protein>
    <recommendedName>
        <fullName evidence="3">HEAT repeat protein</fullName>
    </recommendedName>
</protein>
<dbReference type="AlphaFoldDB" id="A0AA45HIZ1"/>
<dbReference type="RefSeq" id="WP_109604366.1">
    <property type="nucleotide sequence ID" value="NZ_JAMHJO010000003.1"/>
</dbReference>
<reference evidence="1 2" key="1">
    <citation type="submission" date="2018-05" db="EMBL/GenBank/DDBJ databases">
        <title>Genomic Encyclopedia of Type Strains, Phase IV (KMG-IV): sequencing the most valuable type-strain genomes for metagenomic binning, comparative biology and taxonomic classification.</title>
        <authorList>
            <person name="Goeker M."/>
        </authorList>
    </citation>
    <scope>NUCLEOTIDE SEQUENCE [LARGE SCALE GENOMIC DNA]</scope>
    <source>
        <strain evidence="1 2">DSM 24906</strain>
    </source>
</reference>
<accession>A0AA45HIZ1</accession>
<proteinExistence type="predicted"/>
<organism evidence="1 2">
    <name type="scientific">Oceanotoga teriensis</name>
    <dbReference type="NCBI Taxonomy" id="515440"/>
    <lineage>
        <taxon>Bacteria</taxon>
        <taxon>Thermotogati</taxon>
        <taxon>Thermotogota</taxon>
        <taxon>Thermotogae</taxon>
        <taxon>Petrotogales</taxon>
        <taxon>Petrotogaceae</taxon>
        <taxon>Oceanotoga</taxon>
    </lineage>
</organism>
<dbReference type="SUPFAM" id="SSF48371">
    <property type="entry name" value="ARM repeat"/>
    <property type="match status" value="1"/>
</dbReference>
<dbReference type="Proteomes" id="UP000245921">
    <property type="component" value="Unassembled WGS sequence"/>
</dbReference>
<sequence length="422" mass="49233">MANEIIETYKLMEERIKSENAKIFFEMLDSPFPAFKAKAINELMKQKIDSPIIKEYLDDSDAEVRFSALKHMEKLGTIDEEETKKALKDLSASIRKEALIIFTSYGFEPMEFILDYVKDPDPTVRYQLLTSVLEFYPEDSEKLIELMKEDPYQKIQHLIYALENIGETLISETIEMSVKKIALSRYYEKNDSMTFFNVLKNNYYNCDKKTKLLIIKFLAGLPCDIIKEFMEKELSDEKDDEILMQITRTIKKVCGNDLIPSWIVDAFINKDEPKYIKYGLKLATDKDDMAYVDFSRGLLDKIDDDYVIGAADYLVFFQDYKLSDYVPDFLNSLSTKRILTGLKIIKKLKLENYLSEISDISMNKKYPISVRRSAINLLKYFKAKQYWEIPYNILKDPTEKGRLKLAALNALLRLNAEMVTDL</sequence>
<dbReference type="EMBL" id="QGGI01000005">
    <property type="protein sequence ID" value="PWJ95456.1"/>
    <property type="molecule type" value="Genomic_DNA"/>
</dbReference>